<dbReference type="Pfam" id="PF12844">
    <property type="entry name" value="HTH_19"/>
    <property type="match status" value="1"/>
</dbReference>
<dbReference type="PROSITE" id="PS50943">
    <property type="entry name" value="HTH_CROC1"/>
    <property type="match status" value="1"/>
</dbReference>
<keyword evidence="3" id="KW-1185">Reference proteome</keyword>
<dbReference type="InterPro" id="IPR010982">
    <property type="entry name" value="Lambda_DNA-bd_dom_sf"/>
</dbReference>
<proteinExistence type="predicted"/>
<name>A0A388TE87_TERA1</name>
<feature type="domain" description="HTH cro/C1-type" evidence="1">
    <location>
        <begin position="15"/>
        <end position="70"/>
    </location>
</feature>
<dbReference type="AlphaFoldDB" id="A0A388TE87"/>
<dbReference type="GO" id="GO:0003677">
    <property type="term" value="F:DNA binding"/>
    <property type="evidence" value="ECO:0007669"/>
    <property type="project" value="InterPro"/>
</dbReference>
<dbReference type="InterPro" id="IPR001387">
    <property type="entry name" value="Cro/C1-type_HTH"/>
</dbReference>
<sequence>MPDFQQIKNHLGKRLKNLRLERDLTIEVLTGLIDMDFSNYVHLESAKKSNPTLETLCKLAEFYDVPVNYFFQDFKLTKELSSQRRSIEKKLLTVFRNLKSDSQRYCLQFLSGIRSK</sequence>
<dbReference type="Proteomes" id="UP000269352">
    <property type="component" value="Unassembled WGS sequence"/>
</dbReference>
<dbReference type="Gene3D" id="1.10.260.40">
    <property type="entry name" value="lambda repressor-like DNA-binding domains"/>
    <property type="match status" value="1"/>
</dbReference>
<protein>
    <submittedName>
        <fullName evidence="2">Helix-turn-helix XRE-family transcriptional regulators</fullName>
    </submittedName>
</protein>
<dbReference type="CDD" id="cd00093">
    <property type="entry name" value="HTH_XRE"/>
    <property type="match status" value="1"/>
</dbReference>
<comment type="caution">
    <text evidence="2">The sequence shown here is derived from an EMBL/GenBank/DDBJ whole genome shotgun (WGS) entry which is preliminary data.</text>
</comment>
<organism evidence="2 3">
    <name type="scientific">Termititenax aidoneus</name>
    <dbReference type="NCBI Taxonomy" id="2218524"/>
    <lineage>
        <taxon>Bacteria</taxon>
        <taxon>Bacillati</taxon>
        <taxon>Candidatus Margulisiibacteriota</taxon>
        <taxon>Candidatus Termititenacia</taxon>
        <taxon>Candidatus Termititenacales</taxon>
        <taxon>Candidatus Termititenacaceae</taxon>
        <taxon>Candidatus Termititenax</taxon>
    </lineage>
</organism>
<dbReference type="SUPFAM" id="SSF47413">
    <property type="entry name" value="lambda repressor-like DNA-binding domains"/>
    <property type="match status" value="1"/>
</dbReference>
<dbReference type="SMART" id="SM00530">
    <property type="entry name" value="HTH_XRE"/>
    <property type="match status" value="1"/>
</dbReference>
<evidence type="ECO:0000259" key="1">
    <source>
        <dbReference type="PROSITE" id="PS50943"/>
    </source>
</evidence>
<dbReference type="EMBL" id="BGZN01000147">
    <property type="protein sequence ID" value="GBR75064.1"/>
    <property type="molecule type" value="Genomic_DNA"/>
</dbReference>
<evidence type="ECO:0000313" key="3">
    <source>
        <dbReference type="Proteomes" id="UP000269352"/>
    </source>
</evidence>
<evidence type="ECO:0000313" key="2">
    <source>
        <dbReference type="EMBL" id="GBR75064.1"/>
    </source>
</evidence>
<gene>
    <name evidence="2" type="ORF">NO1_2126</name>
</gene>
<reference evidence="2 3" key="1">
    <citation type="journal article" date="2019" name="ISME J.">
        <title>Genome analyses of uncultured TG2/ZB3 bacteria in 'Margulisbacteria' specifically attached to ectosymbiotic spirochetes of protists in the termite gut.</title>
        <authorList>
            <person name="Utami Y.D."/>
            <person name="Kuwahara H."/>
            <person name="Igai K."/>
            <person name="Murakami T."/>
            <person name="Sugaya K."/>
            <person name="Morikawa T."/>
            <person name="Nagura Y."/>
            <person name="Yuki M."/>
            <person name="Deevong P."/>
            <person name="Inoue T."/>
            <person name="Kihara K."/>
            <person name="Lo N."/>
            <person name="Yamada A."/>
            <person name="Ohkuma M."/>
            <person name="Hongoh Y."/>
        </authorList>
    </citation>
    <scope>NUCLEOTIDE SEQUENCE [LARGE SCALE GENOMIC DNA]</scope>
    <source>
        <strain evidence="2">NkOx7-01</strain>
    </source>
</reference>
<accession>A0A388TE87</accession>